<keyword evidence="1" id="KW-1133">Transmembrane helix</keyword>
<feature type="transmembrane region" description="Helical" evidence="1">
    <location>
        <begin position="24"/>
        <end position="46"/>
    </location>
</feature>
<keyword evidence="1" id="KW-0472">Membrane</keyword>
<evidence type="ECO:0000313" key="3">
    <source>
        <dbReference type="Proteomes" id="UP000230233"/>
    </source>
</evidence>
<protein>
    <submittedName>
        <fullName evidence="2">Uncharacterized protein</fullName>
    </submittedName>
</protein>
<proteinExistence type="predicted"/>
<gene>
    <name evidence="2" type="primary">Cnig_chr_V.g19064</name>
    <name evidence="2" type="ORF">B9Z55_019064</name>
</gene>
<accession>A0A2G5THG1</accession>
<dbReference type="Proteomes" id="UP000230233">
    <property type="component" value="Chromosome V"/>
</dbReference>
<organism evidence="2 3">
    <name type="scientific">Caenorhabditis nigoni</name>
    <dbReference type="NCBI Taxonomy" id="1611254"/>
    <lineage>
        <taxon>Eukaryota</taxon>
        <taxon>Metazoa</taxon>
        <taxon>Ecdysozoa</taxon>
        <taxon>Nematoda</taxon>
        <taxon>Chromadorea</taxon>
        <taxon>Rhabditida</taxon>
        <taxon>Rhabditina</taxon>
        <taxon>Rhabditomorpha</taxon>
        <taxon>Rhabditoidea</taxon>
        <taxon>Rhabditidae</taxon>
        <taxon>Peloderinae</taxon>
        <taxon>Caenorhabditis</taxon>
    </lineage>
</organism>
<dbReference type="AlphaFoldDB" id="A0A2G5THG1"/>
<name>A0A2G5THG1_9PELO</name>
<dbReference type="EMBL" id="PDUG01000005">
    <property type="protein sequence ID" value="PIC26511.1"/>
    <property type="molecule type" value="Genomic_DNA"/>
</dbReference>
<reference evidence="3" key="1">
    <citation type="submission" date="2017-10" db="EMBL/GenBank/DDBJ databases">
        <title>Rapid genome shrinkage in a self-fertile nematode reveals novel sperm competition proteins.</title>
        <authorList>
            <person name="Yin D."/>
            <person name="Schwarz E.M."/>
            <person name="Thomas C.G."/>
            <person name="Felde R.L."/>
            <person name="Korf I.F."/>
            <person name="Cutter A.D."/>
            <person name="Schartner C.M."/>
            <person name="Ralston E.J."/>
            <person name="Meyer B.J."/>
            <person name="Haag E.S."/>
        </authorList>
    </citation>
    <scope>NUCLEOTIDE SEQUENCE [LARGE SCALE GENOMIC DNA]</scope>
    <source>
        <strain evidence="3">JU1422</strain>
    </source>
</reference>
<sequence length="79" mass="9638">MICDLIEYTAKWVRMNLKRRRRNFLPIRLFGISDQTLVSFSSFFIFRMTVNGVVDAGRIERTTKKEEERYKKRGRIVWY</sequence>
<comment type="caution">
    <text evidence="2">The sequence shown here is derived from an EMBL/GenBank/DDBJ whole genome shotgun (WGS) entry which is preliminary data.</text>
</comment>
<keyword evidence="3" id="KW-1185">Reference proteome</keyword>
<evidence type="ECO:0000256" key="1">
    <source>
        <dbReference type="SAM" id="Phobius"/>
    </source>
</evidence>
<keyword evidence="1" id="KW-0812">Transmembrane</keyword>
<evidence type="ECO:0000313" key="2">
    <source>
        <dbReference type="EMBL" id="PIC26511.1"/>
    </source>
</evidence>